<dbReference type="InterPro" id="IPR001910">
    <property type="entry name" value="Inosine/uridine_hydrolase_dom"/>
</dbReference>
<dbReference type="Gene3D" id="3.90.245.10">
    <property type="entry name" value="Ribonucleoside hydrolase-like"/>
    <property type="match status" value="1"/>
</dbReference>
<dbReference type="Proteomes" id="UP000283834">
    <property type="component" value="Unassembled WGS sequence"/>
</dbReference>
<dbReference type="GeneID" id="57432649"/>
<dbReference type="SUPFAM" id="SSF53590">
    <property type="entry name" value="Nucleoside hydrolase"/>
    <property type="match status" value="1"/>
</dbReference>
<dbReference type="EMBL" id="QRQE01000010">
    <property type="protein sequence ID" value="RHM78874.1"/>
    <property type="molecule type" value="Genomic_DNA"/>
</dbReference>
<dbReference type="EMBL" id="QRIA01000002">
    <property type="protein sequence ID" value="RHG21822.1"/>
    <property type="molecule type" value="Genomic_DNA"/>
</dbReference>
<evidence type="ECO:0000313" key="25">
    <source>
        <dbReference type="Proteomes" id="UP000285610"/>
    </source>
</evidence>
<dbReference type="EMBL" id="QRWQ01000013">
    <property type="protein sequence ID" value="RGT37161.1"/>
    <property type="molecule type" value="Genomic_DNA"/>
</dbReference>
<dbReference type="Proteomes" id="UP001297422">
    <property type="component" value="Unassembled WGS sequence"/>
</dbReference>
<organism evidence="17 22">
    <name type="scientific">Mediterraneibacter gnavus</name>
    <name type="common">Ruminococcus gnavus</name>
    <dbReference type="NCBI Taxonomy" id="33038"/>
    <lineage>
        <taxon>Bacteria</taxon>
        <taxon>Bacillati</taxon>
        <taxon>Bacillota</taxon>
        <taxon>Clostridia</taxon>
        <taxon>Lachnospirales</taxon>
        <taxon>Lachnospiraceae</taxon>
        <taxon>Mediterraneibacter</taxon>
    </lineage>
</organism>
<dbReference type="Proteomes" id="UP000283992">
    <property type="component" value="Unassembled WGS sequence"/>
</dbReference>
<dbReference type="RefSeq" id="WP_009244715.1">
    <property type="nucleotide sequence ID" value="NZ_AP031446.1"/>
</dbReference>
<dbReference type="Proteomes" id="UP001296643">
    <property type="component" value="Unassembled WGS sequence"/>
</dbReference>
<evidence type="ECO:0000313" key="19">
    <source>
        <dbReference type="EMBL" id="RHM78874.1"/>
    </source>
</evidence>
<dbReference type="STRING" id="33038.GCA_900067245_03761"/>
<dbReference type="EMBL" id="JAJBOM010000020">
    <property type="protein sequence ID" value="MCB5620127.1"/>
    <property type="molecule type" value="Genomic_DNA"/>
</dbReference>
<name>A0A2N5NW76_MEDGN</name>
<dbReference type="Proteomes" id="UP000285610">
    <property type="component" value="Unassembled WGS sequence"/>
</dbReference>
<dbReference type="InterPro" id="IPR036452">
    <property type="entry name" value="Ribo_hydro-like"/>
</dbReference>
<reference evidence="9" key="2">
    <citation type="journal article" date="2020" name="Cell Host Microbe">
        <title>Functional and Genomic Variation between Human-Derived Isolates of Lachnospiraceae Reveals Inter- and Intra-Species Diversity.</title>
        <authorList>
            <person name="Sorbara M.T."/>
            <person name="Littmann E.R."/>
            <person name="Fontana E."/>
            <person name="Moody T.U."/>
            <person name="Kohout C.E."/>
            <person name="Gjonbalaj M."/>
            <person name="Eaton V."/>
            <person name="Seok R."/>
            <person name="Leiner I.M."/>
            <person name="Pamer E.G."/>
        </authorList>
    </citation>
    <scope>NUCLEOTIDE SEQUENCE</scope>
    <source>
        <strain evidence="11">MSK.11.9</strain>
        <strain evidence="10">MSK.15.32</strain>
        <strain evidence="9">MSK.22.53</strain>
    </source>
</reference>
<evidence type="ECO:0000313" key="18">
    <source>
        <dbReference type="EMBL" id="RHJ16185.1"/>
    </source>
</evidence>
<proteinExistence type="predicted"/>
<keyword evidence="1 17" id="KW-0378">Hydrolase</keyword>
<feature type="domain" description="Inosine/uridine-preferring nucleoside hydrolase" evidence="3">
    <location>
        <begin position="6"/>
        <end position="306"/>
    </location>
</feature>
<evidence type="ECO:0000313" key="17">
    <source>
        <dbReference type="EMBL" id="RHG84747.1"/>
    </source>
</evidence>
<evidence type="ECO:0000313" key="8">
    <source>
        <dbReference type="EMBL" id="MDE1203728.1"/>
    </source>
</evidence>
<dbReference type="Proteomes" id="UP001079535">
    <property type="component" value="Unassembled WGS sequence"/>
</dbReference>
<dbReference type="GO" id="GO:0008477">
    <property type="term" value="F:purine nucleosidase activity"/>
    <property type="evidence" value="ECO:0007669"/>
    <property type="project" value="TreeGrafter"/>
</dbReference>
<accession>A0A2N5NW76</accession>
<dbReference type="InterPro" id="IPR023186">
    <property type="entry name" value="IUNH"/>
</dbReference>
<dbReference type="EMBL" id="QSSX01000006">
    <property type="protein sequence ID" value="RGM24554.1"/>
    <property type="molecule type" value="Genomic_DNA"/>
</dbReference>
<evidence type="ECO:0000313" key="27">
    <source>
        <dbReference type="Proteomes" id="UP000286137"/>
    </source>
</evidence>
<evidence type="ECO:0000313" key="7">
    <source>
        <dbReference type="EMBL" id="MDB8738576.1"/>
    </source>
</evidence>
<evidence type="ECO:0000313" key="21">
    <source>
        <dbReference type="Proteomes" id="UP000283834"/>
    </source>
</evidence>
<dbReference type="GO" id="GO:0006152">
    <property type="term" value="P:purine nucleoside catabolic process"/>
    <property type="evidence" value="ECO:0007669"/>
    <property type="project" value="TreeGrafter"/>
</dbReference>
<dbReference type="Proteomes" id="UP000285697">
    <property type="component" value="Unassembled WGS sequence"/>
</dbReference>
<reference evidence="8" key="6">
    <citation type="submission" date="2022-12" db="EMBL/GenBank/DDBJ databases">
        <title>Genome of R. gnavus strain RSHDN_120.</title>
        <authorList>
            <person name="Abdugheni R."/>
        </authorList>
    </citation>
    <scope>NUCLEOTIDE SEQUENCE</scope>
    <source>
        <strain evidence="8">RSHDN_120</strain>
    </source>
</reference>
<evidence type="ECO:0000256" key="1">
    <source>
        <dbReference type="ARBA" id="ARBA00022801"/>
    </source>
</evidence>
<dbReference type="AlphaFoldDB" id="A0A2N5NW76"/>
<evidence type="ECO:0000313" key="6">
    <source>
        <dbReference type="EMBL" id="MCZ0668122.1"/>
    </source>
</evidence>
<evidence type="ECO:0000313" key="15">
    <source>
        <dbReference type="EMBL" id="RHD08465.1"/>
    </source>
</evidence>
<dbReference type="Proteomes" id="UP001296580">
    <property type="component" value="Unassembled WGS sequence"/>
</dbReference>
<dbReference type="EMBL" id="QRTJ01000010">
    <property type="protein sequence ID" value="RGQ68471.1"/>
    <property type="molecule type" value="Genomic_DNA"/>
</dbReference>
<evidence type="ECO:0000313" key="23">
    <source>
        <dbReference type="Proteomes" id="UP000283992"/>
    </source>
</evidence>
<sequence>MNAKKVIIDCDPGIDDALALMLALRSPELEILGITVVSGNVPAKKGASNAQKVLHWMNRPDIPVYLGEELPLVRPYVDAMDTHGEDGLGESHYPEITDGTINTDGVGFLARTLHEAAQKEEPVSIIALGPLTNLARLVQNDPESLAGLGELISMGGSCQSHGNCSPVAEYNYWCDPHAAEIVYRAFEELPVLQDKQIHMVGLDVTRKIVLTPDILEYMCCVNPQMGERIRNITRFYFDFHWKQEGIIGCVINDPLAVAYFIDRTLCSGMEACTRIATEGLCIGQSVVDRFDFWKGHKNSYILTRTSPLSFMQMFFDRVLGVPDKTSLPMLEQIMKGDVL</sequence>
<evidence type="ECO:0000313" key="5">
    <source>
        <dbReference type="EMBL" id="MCB5620127.1"/>
    </source>
</evidence>
<dbReference type="Pfam" id="PF01156">
    <property type="entry name" value="IU_nuc_hydro"/>
    <property type="match status" value="1"/>
</dbReference>
<dbReference type="Proteomes" id="UP001211731">
    <property type="component" value="Unassembled WGS sequence"/>
</dbReference>
<dbReference type="Proteomes" id="UP001296581">
    <property type="component" value="Unassembled WGS sequence"/>
</dbReference>
<dbReference type="Proteomes" id="UP001149331">
    <property type="component" value="Unassembled WGS sequence"/>
</dbReference>
<evidence type="ECO:0000259" key="3">
    <source>
        <dbReference type="Pfam" id="PF01156"/>
    </source>
</evidence>
<reference evidence="20 21" key="1">
    <citation type="submission" date="2018-08" db="EMBL/GenBank/DDBJ databases">
        <title>A genome reference for cultivated species of the human gut microbiota.</title>
        <authorList>
            <person name="Zou Y."/>
            <person name="Xue W."/>
            <person name="Luo G."/>
        </authorList>
    </citation>
    <scope>NUCLEOTIDE SEQUENCE [LARGE SCALE GENOMIC DNA]</scope>
    <source>
        <strain evidence="14 21">AF19-16AC</strain>
        <strain evidence="13 27">AF27-4BH</strain>
        <strain evidence="19 25">AF33-12</strain>
        <strain evidence="18 23">AM12-54</strain>
        <strain evidence="17 22">AM21-18</strain>
        <strain evidence="16 26">AM22-7AC</strain>
        <strain evidence="15 24">AM32-6</strain>
        <strain evidence="12 20">TF01-20-2</strain>
    </source>
</reference>
<dbReference type="PANTHER" id="PTHR12304">
    <property type="entry name" value="INOSINE-URIDINE PREFERRING NUCLEOSIDE HYDROLASE"/>
    <property type="match status" value="1"/>
</dbReference>
<dbReference type="EMBL" id="JAAIRV010000001">
    <property type="protein sequence ID" value="NSI56955.1"/>
    <property type="molecule type" value="Genomic_DNA"/>
</dbReference>
<dbReference type="EMBL" id="JAAIRY010000015">
    <property type="protein sequence ID" value="NSI65584.1"/>
    <property type="molecule type" value="Genomic_DNA"/>
</dbReference>
<comment type="caution">
    <text evidence="17">The sequence shown here is derived from an EMBL/GenBank/DDBJ whole genome shotgun (WGS) entry which is preliminary data.</text>
</comment>
<reference evidence="4" key="4">
    <citation type="submission" date="2021-10" db="EMBL/GenBank/DDBJ databases">
        <title>Collection of gut derived symbiotic bacterial strains cultured from healthy donors.</title>
        <authorList>
            <person name="Lin H."/>
            <person name="Littmann E."/>
            <person name="Claire K."/>
            <person name="Pamer E."/>
        </authorList>
    </citation>
    <scope>NUCLEOTIDE SEQUENCE</scope>
    <source>
        <strain evidence="5">MSK.23.18</strain>
        <strain evidence="4">MSK.23.4</strain>
    </source>
</reference>
<dbReference type="EMBL" id="QSIR01000003">
    <property type="protein sequence ID" value="RHD08465.1"/>
    <property type="molecule type" value="Genomic_DNA"/>
</dbReference>
<reference evidence="7" key="7">
    <citation type="submission" date="2023-01" db="EMBL/GenBank/DDBJ databases">
        <title>Human gut microbiome strain richness.</title>
        <authorList>
            <person name="Chen-Liaw A."/>
        </authorList>
    </citation>
    <scope>NUCLEOTIDE SEQUENCE</scope>
    <source>
        <strain evidence="7">1001217st1_A9_1001217B_191108</strain>
    </source>
</reference>
<dbReference type="Proteomes" id="UP000260808">
    <property type="component" value="Unassembled WGS sequence"/>
</dbReference>
<evidence type="ECO:0000313" key="14">
    <source>
        <dbReference type="EMBL" id="RGT37161.1"/>
    </source>
</evidence>
<evidence type="ECO:0000313" key="12">
    <source>
        <dbReference type="EMBL" id="RGM24554.1"/>
    </source>
</evidence>
<dbReference type="EMBL" id="QRIS01000011">
    <property type="protein sequence ID" value="RHG84747.1"/>
    <property type="molecule type" value="Genomic_DNA"/>
</dbReference>
<dbReference type="EMBL" id="JAJBNC010000018">
    <property type="protein sequence ID" value="MCB5494363.1"/>
    <property type="molecule type" value="Genomic_DNA"/>
</dbReference>
<dbReference type="PANTHER" id="PTHR12304:SF4">
    <property type="entry name" value="URIDINE NUCLEOSIDASE"/>
    <property type="match status" value="1"/>
</dbReference>
<dbReference type="EMBL" id="QRLN01000001">
    <property type="protein sequence ID" value="RHJ16185.1"/>
    <property type="molecule type" value="Genomic_DNA"/>
</dbReference>
<evidence type="ECO:0000256" key="2">
    <source>
        <dbReference type="ARBA" id="ARBA00023295"/>
    </source>
</evidence>
<dbReference type="Proteomes" id="UP000286137">
    <property type="component" value="Unassembled WGS sequence"/>
</dbReference>
<dbReference type="Proteomes" id="UP000283981">
    <property type="component" value="Unassembled WGS sequence"/>
</dbReference>
<dbReference type="Proteomes" id="UP000284472">
    <property type="component" value="Unassembled WGS sequence"/>
</dbReference>
<evidence type="ECO:0000313" key="4">
    <source>
        <dbReference type="EMBL" id="MCB5494363.1"/>
    </source>
</evidence>
<dbReference type="EMBL" id="JAPZEG010000010">
    <property type="protein sequence ID" value="MDE1203728.1"/>
    <property type="molecule type" value="Genomic_DNA"/>
</dbReference>
<keyword evidence="2" id="KW-0326">Glycosidase</keyword>
<dbReference type="EMBL" id="JAQMLR010000005">
    <property type="protein sequence ID" value="MDB8738576.1"/>
    <property type="molecule type" value="Genomic_DNA"/>
</dbReference>
<protein>
    <submittedName>
        <fullName evidence="17">Nucleoside hydrolase</fullName>
    </submittedName>
</protein>
<reference evidence="9" key="3">
    <citation type="submission" date="2020-02" db="EMBL/GenBank/DDBJ databases">
        <authorList>
            <person name="Littmann E."/>
            <person name="Sorbara M."/>
        </authorList>
    </citation>
    <scope>NUCLEOTIDE SEQUENCE</scope>
    <source>
        <strain evidence="11">MSK.11.9</strain>
        <strain evidence="10">MSK.15.32</strain>
        <strain evidence="9">MSK.22.53</strain>
    </source>
</reference>
<dbReference type="EMBL" id="JAAIRM010000002">
    <property type="protein sequence ID" value="NSI18140.1"/>
    <property type="molecule type" value="Genomic_DNA"/>
</dbReference>
<evidence type="ECO:0000313" key="13">
    <source>
        <dbReference type="EMBL" id="RGQ68471.1"/>
    </source>
</evidence>
<evidence type="ECO:0000313" key="9">
    <source>
        <dbReference type="EMBL" id="NSI18140.1"/>
    </source>
</evidence>
<evidence type="ECO:0000313" key="20">
    <source>
        <dbReference type="Proteomes" id="UP000260808"/>
    </source>
</evidence>
<evidence type="ECO:0000313" key="22">
    <source>
        <dbReference type="Proteomes" id="UP000283981"/>
    </source>
</evidence>
<reference evidence="6" key="5">
    <citation type="submission" date="2022-11" db="EMBL/GenBank/DDBJ databases">
        <title>Temperate bacteriophages infecting mucin-degrading bacterium Ruminococcus gnavus from the human gut.</title>
        <authorList>
            <person name="Buttimer C."/>
        </authorList>
    </citation>
    <scope>NUCLEOTIDE SEQUENCE</scope>
    <source>
        <strain evidence="6">CCUG 49994</strain>
    </source>
</reference>
<gene>
    <name evidence="18" type="ORF">DW142_00770</name>
    <name evidence="17" type="ORF">DW243_07860</name>
    <name evidence="16" type="ORF">DW270_02160</name>
    <name evidence="15" type="ORF">DW812_03860</name>
    <name evidence="14" type="ORF">DWX36_12385</name>
    <name evidence="13" type="ORF">DWY88_06775</name>
    <name evidence="19" type="ORF">DWZ50_05915</name>
    <name evidence="12" type="ORF">DXC31_03600</name>
    <name evidence="9" type="ORF">G4958_01965</name>
    <name evidence="11" type="ORF">G4981_09915</name>
    <name evidence="10" type="ORF">G4993_00840</name>
    <name evidence="5" type="ORF">LIQ08_13345</name>
    <name evidence="4" type="ORF">LIQ10_11535</name>
    <name evidence="8" type="ORF">O4N78_09135</name>
    <name evidence="6" type="ORF">OZZ17_11295</name>
    <name evidence="7" type="ORF">PNU63_07275</name>
</gene>
<evidence type="ECO:0000313" key="10">
    <source>
        <dbReference type="EMBL" id="NSI56955.1"/>
    </source>
</evidence>
<dbReference type="EMBL" id="JAPRAY010000014">
    <property type="protein sequence ID" value="MCZ0668122.1"/>
    <property type="molecule type" value="Genomic_DNA"/>
</dbReference>
<evidence type="ECO:0000313" key="11">
    <source>
        <dbReference type="EMBL" id="NSI65584.1"/>
    </source>
</evidence>
<dbReference type="Proteomes" id="UP001297370">
    <property type="component" value="Unassembled WGS sequence"/>
</dbReference>
<evidence type="ECO:0000313" key="16">
    <source>
        <dbReference type="EMBL" id="RHG21822.1"/>
    </source>
</evidence>
<dbReference type="GO" id="GO:0005829">
    <property type="term" value="C:cytosol"/>
    <property type="evidence" value="ECO:0007669"/>
    <property type="project" value="TreeGrafter"/>
</dbReference>
<evidence type="ECO:0000313" key="26">
    <source>
        <dbReference type="Proteomes" id="UP000285697"/>
    </source>
</evidence>
<evidence type="ECO:0000313" key="24">
    <source>
        <dbReference type="Proteomes" id="UP000284472"/>
    </source>
</evidence>